<accession>A0A2B0TLK3</accession>
<feature type="transmembrane region" description="Helical" evidence="6">
    <location>
        <begin position="228"/>
        <end position="250"/>
    </location>
</feature>
<feature type="transmembrane region" description="Helical" evidence="6">
    <location>
        <begin position="138"/>
        <end position="164"/>
    </location>
</feature>
<dbReference type="SUPFAM" id="SSF103473">
    <property type="entry name" value="MFS general substrate transporter"/>
    <property type="match status" value="1"/>
</dbReference>
<evidence type="ECO:0000256" key="1">
    <source>
        <dbReference type="ARBA" id="ARBA00004651"/>
    </source>
</evidence>
<keyword evidence="2" id="KW-1003">Cell membrane</keyword>
<dbReference type="AlphaFoldDB" id="A0A2B0TLK3"/>
<keyword evidence="4 6" id="KW-1133">Transmembrane helix</keyword>
<dbReference type="CDD" id="cd06173">
    <property type="entry name" value="MFS_MefA_like"/>
    <property type="match status" value="1"/>
</dbReference>
<evidence type="ECO:0000256" key="4">
    <source>
        <dbReference type="ARBA" id="ARBA00022989"/>
    </source>
</evidence>
<evidence type="ECO:0000256" key="3">
    <source>
        <dbReference type="ARBA" id="ARBA00022692"/>
    </source>
</evidence>
<feature type="transmembrane region" description="Helical" evidence="6">
    <location>
        <begin position="348"/>
        <end position="370"/>
    </location>
</feature>
<feature type="transmembrane region" description="Helical" evidence="6">
    <location>
        <begin position="43"/>
        <end position="63"/>
    </location>
</feature>
<comment type="caution">
    <text evidence="7">The sequence shown here is derived from an EMBL/GenBank/DDBJ whole genome shotgun (WGS) entry which is preliminary data.</text>
</comment>
<evidence type="ECO:0000313" key="7">
    <source>
        <dbReference type="EMBL" id="PFU38147.1"/>
    </source>
</evidence>
<dbReference type="Proteomes" id="UP000224076">
    <property type="component" value="Unassembled WGS sequence"/>
</dbReference>
<evidence type="ECO:0000256" key="5">
    <source>
        <dbReference type="ARBA" id="ARBA00023136"/>
    </source>
</evidence>
<feature type="transmembrane region" description="Helical" evidence="6">
    <location>
        <begin position="310"/>
        <end position="327"/>
    </location>
</feature>
<keyword evidence="3 6" id="KW-0812">Transmembrane</keyword>
<comment type="subcellular location">
    <subcellularLocation>
        <location evidence="1">Cell membrane</location>
        <topology evidence="1">Multi-pass membrane protein</topology>
    </subcellularLocation>
</comment>
<organism evidence="7 8">
    <name type="scientific">Bacillus cereus</name>
    <dbReference type="NCBI Taxonomy" id="1396"/>
    <lineage>
        <taxon>Bacteria</taxon>
        <taxon>Bacillati</taxon>
        <taxon>Bacillota</taxon>
        <taxon>Bacilli</taxon>
        <taxon>Bacillales</taxon>
        <taxon>Bacillaceae</taxon>
        <taxon>Bacillus</taxon>
        <taxon>Bacillus cereus group</taxon>
    </lineage>
</organism>
<gene>
    <name evidence="7" type="ORF">COK86_26680</name>
</gene>
<feature type="transmembrane region" description="Helical" evidence="6">
    <location>
        <begin position="170"/>
        <end position="188"/>
    </location>
</feature>
<dbReference type="GO" id="GO:0005886">
    <property type="term" value="C:plasma membrane"/>
    <property type="evidence" value="ECO:0007669"/>
    <property type="project" value="UniProtKB-SubCell"/>
</dbReference>
<evidence type="ECO:0000256" key="2">
    <source>
        <dbReference type="ARBA" id="ARBA00022475"/>
    </source>
</evidence>
<feature type="transmembrane region" description="Helical" evidence="6">
    <location>
        <begin position="75"/>
        <end position="95"/>
    </location>
</feature>
<feature type="transmembrane region" description="Helical" evidence="6">
    <location>
        <begin position="376"/>
        <end position="397"/>
    </location>
</feature>
<dbReference type="Gene3D" id="1.20.1250.20">
    <property type="entry name" value="MFS general substrate transporter like domains"/>
    <property type="match status" value="1"/>
</dbReference>
<feature type="transmembrane region" description="Helical" evidence="6">
    <location>
        <begin position="256"/>
        <end position="274"/>
    </location>
</feature>
<dbReference type="InterPro" id="IPR011701">
    <property type="entry name" value="MFS"/>
</dbReference>
<evidence type="ECO:0000256" key="6">
    <source>
        <dbReference type="SAM" id="Phobius"/>
    </source>
</evidence>
<protein>
    <submittedName>
        <fullName evidence="7">MFS transporter</fullName>
    </submittedName>
</protein>
<proteinExistence type="predicted"/>
<feature type="transmembrane region" description="Helical" evidence="6">
    <location>
        <begin position="12"/>
        <end position="37"/>
    </location>
</feature>
<evidence type="ECO:0000313" key="8">
    <source>
        <dbReference type="Proteomes" id="UP000224076"/>
    </source>
</evidence>
<dbReference type="EMBL" id="NVDG01000056">
    <property type="protein sequence ID" value="PFU38147.1"/>
    <property type="molecule type" value="Genomic_DNA"/>
</dbReference>
<sequence>MVFLLRNCSLVYYLGSKICITLADIVYVMIITTHIYITTKSATITALFPLLQVITNLIANISAPLIMNWLPSYTLLYTLQWLKTALLLLLMILFPVLSTNILALLTFIFFISLCSGWSAPLLYSILPRLTPKEKLVKVNSIFSFSTQIAQATAYSFTSIIVLLIGATSTLMINNILMIFGCIALHFSLRSIHTERVTELSSSKSNALLEGWKLLFQHPSLRTVTLMDLIETFAGTIWIGAITMAYVTTVLHKGEEWWGYINTSYYVGTLIGGLIAWRMSSYIQNNLIRSMALGSLMFSILTFLYGVTSNAFIALFLCILMGPCYQIRDISQTTVLQSSVSPSLLSKMYTAHGALLSTASGLSMLSVGIITDTFGVRTIYIIASFLILCSACLSFSLLKYQKTEKQDISF</sequence>
<dbReference type="InterPro" id="IPR036259">
    <property type="entry name" value="MFS_trans_sf"/>
</dbReference>
<keyword evidence="5 6" id="KW-0472">Membrane</keyword>
<reference evidence="7 8" key="1">
    <citation type="submission" date="2017-09" db="EMBL/GenBank/DDBJ databases">
        <title>Large-scale bioinformatics analysis of Bacillus genomes uncovers conserved roles of natural products in bacterial physiology.</title>
        <authorList>
            <consortium name="Agbiome Team Llc"/>
            <person name="Bleich R.M."/>
            <person name="Grubbs K.J."/>
            <person name="Santa Maria K.C."/>
            <person name="Allen S.E."/>
            <person name="Farag S."/>
            <person name="Shank E.A."/>
            <person name="Bowers A."/>
        </authorList>
    </citation>
    <scope>NUCLEOTIDE SEQUENCE [LARGE SCALE GENOMIC DNA]</scope>
    <source>
        <strain evidence="7 8">AFS061806</strain>
    </source>
</reference>
<dbReference type="Pfam" id="PF07690">
    <property type="entry name" value="MFS_1"/>
    <property type="match status" value="1"/>
</dbReference>
<dbReference type="PANTHER" id="PTHR23513">
    <property type="entry name" value="INTEGRAL MEMBRANE EFFLUX PROTEIN-RELATED"/>
    <property type="match status" value="1"/>
</dbReference>
<name>A0A2B0TLK3_BACCE</name>
<dbReference type="GO" id="GO:0022857">
    <property type="term" value="F:transmembrane transporter activity"/>
    <property type="evidence" value="ECO:0007669"/>
    <property type="project" value="InterPro"/>
</dbReference>
<feature type="transmembrane region" description="Helical" evidence="6">
    <location>
        <begin position="101"/>
        <end position="126"/>
    </location>
</feature>
<dbReference type="PANTHER" id="PTHR23513:SF19">
    <property type="entry name" value="MAJOR FACILITATOR SUPERFAMILY (MFS) PROFILE DOMAIN-CONTAINING PROTEIN"/>
    <property type="match status" value="1"/>
</dbReference>